<protein>
    <submittedName>
        <fullName evidence="1">Uncharacterized protein</fullName>
    </submittedName>
</protein>
<accession>A0A7D9D2B4</accession>
<organism evidence="1">
    <name type="scientific">uncultured Woeseiaceae bacterium</name>
    <dbReference type="NCBI Taxonomy" id="1983305"/>
    <lineage>
        <taxon>Bacteria</taxon>
        <taxon>Pseudomonadati</taxon>
        <taxon>Pseudomonadota</taxon>
        <taxon>Gammaproteobacteria</taxon>
        <taxon>Woeseiales</taxon>
        <taxon>Woeseiaceae</taxon>
        <taxon>environmental samples</taxon>
    </lineage>
</organism>
<name>A0A7D9D2B4_9GAMM</name>
<feature type="non-terminal residue" evidence="1">
    <location>
        <position position="67"/>
    </location>
</feature>
<dbReference type="EMBL" id="LR633967">
    <property type="protein sequence ID" value="VUX56138.1"/>
    <property type="molecule type" value="Genomic_DNA"/>
</dbReference>
<proteinExistence type="predicted"/>
<evidence type="ECO:0000313" key="1">
    <source>
        <dbReference type="EMBL" id="VUX56138.1"/>
    </source>
</evidence>
<dbReference type="AlphaFoldDB" id="A0A7D9D2B4"/>
<reference evidence="1" key="1">
    <citation type="submission" date="2019-07" db="EMBL/GenBank/DDBJ databases">
        <authorList>
            <person name="Weber M."/>
            <person name="Kostadinov I."/>
            <person name="Kostadinov D I."/>
        </authorList>
    </citation>
    <scope>NUCLEOTIDE SEQUENCE</scope>
    <source>
        <strain evidence="1">Gfbio:sag-sample-m06:053724c1-46a9-4a36-b237-ea2bf867836b</strain>
    </source>
</reference>
<gene>
    <name evidence="1" type="ORF">JTBM06_V1_330001</name>
</gene>
<sequence length="67" mass="7772">MAFPAWLGRFCGALVTYYNLDVKEGALELAISGTFLVVLDRTENRRRRRAPPSHKPGYFRRTRFRAV</sequence>